<evidence type="ECO:0000256" key="2">
    <source>
        <dbReference type="ARBA" id="ARBA00012737"/>
    </source>
</evidence>
<dbReference type="SUPFAM" id="SSF52402">
    <property type="entry name" value="Adenine nucleotide alpha hydrolases-like"/>
    <property type="match status" value="1"/>
</dbReference>
<feature type="domain" description="Asparagine synthetase" evidence="5">
    <location>
        <begin position="6"/>
        <end position="261"/>
    </location>
</feature>
<keyword evidence="3" id="KW-0061">Asparagine biosynthesis</keyword>
<keyword evidence="7" id="KW-1185">Reference proteome</keyword>
<dbReference type="PANTHER" id="PTHR43284:SF1">
    <property type="entry name" value="ASPARAGINE SYNTHETASE"/>
    <property type="match status" value="1"/>
</dbReference>
<keyword evidence="3" id="KW-0028">Amino-acid biosynthesis</keyword>
<dbReference type="GO" id="GO:0004066">
    <property type="term" value="F:asparagine synthase (glutamine-hydrolyzing) activity"/>
    <property type="evidence" value="ECO:0007669"/>
    <property type="project" value="UniProtKB-EC"/>
</dbReference>
<proteinExistence type="predicted"/>
<dbReference type="Pfam" id="PF00733">
    <property type="entry name" value="Asn_synthase"/>
    <property type="match status" value="1"/>
</dbReference>
<name>A0A4P6JL35_KTERU</name>
<organism evidence="6 7">
    <name type="scientific">Ktedonosporobacter rubrisoli</name>
    <dbReference type="NCBI Taxonomy" id="2509675"/>
    <lineage>
        <taxon>Bacteria</taxon>
        <taxon>Bacillati</taxon>
        <taxon>Chloroflexota</taxon>
        <taxon>Ktedonobacteria</taxon>
        <taxon>Ktedonobacterales</taxon>
        <taxon>Ktedonosporobacteraceae</taxon>
        <taxon>Ktedonosporobacter</taxon>
    </lineage>
</organism>
<evidence type="ECO:0000256" key="3">
    <source>
        <dbReference type="ARBA" id="ARBA00022888"/>
    </source>
</evidence>
<comment type="pathway">
    <text evidence="1">Amino-acid biosynthesis; L-asparagine biosynthesis; L-asparagine from L-aspartate (L-Gln route): step 1/1.</text>
</comment>
<dbReference type="Proteomes" id="UP000290365">
    <property type="component" value="Chromosome"/>
</dbReference>
<evidence type="ECO:0000256" key="4">
    <source>
        <dbReference type="ARBA" id="ARBA00048741"/>
    </source>
</evidence>
<dbReference type="Gene3D" id="3.40.50.620">
    <property type="entry name" value="HUPs"/>
    <property type="match status" value="1"/>
</dbReference>
<comment type="catalytic activity">
    <reaction evidence="4">
        <text>L-aspartate + L-glutamine + ATP + H2O = L-asparagine + L-glutamate + AMP + diphosphate + H(+)</text>
        <dbReference type="Rhea" id="RHEA:12228"/>
        <dbReference type="ChEBI" id="CHEBI:15377"/>
        <dbReference type="ChEBI" id="CHEBI:15378"/>
        <dbReference type="ChEBI" id="CHEBI:29985"/>
        <dbReference type="ChEBI" id="CHEBI:29991"/>
        <dbReference type="ChEBI" id="CHEBI:30616"/>
        <dbReference type="ChEBI" id="CHEBI:33019"/>
        <dbReference type="ChEBI" id="CHEBI:58048"/>
        <dbReference type="ChEBI" id="CHEBI:58359"/>
        <dbReference type="ChEBI" id="CHEBI:456215"/>
        <dbReference type="EC" id="6.3.5.4"/>
    </reaction>
</comment>
<dbReference type="EMBL" id="CP035758">
    <property type="protein sequence ID" value="QBD75720.1"/>
    <property type="molecule type" value="Genomic_DNA"/>
</dbReference>
<evidence type="ECO:0000259" key="5">
    <source>
        <dbReference type="Pfam" id="PF00733"/>
    </source>
</evidence>
<dbReference type="CDD" id="cd01991">
    <property type="entry name" value="Asn_synthase_B_C"/>
    <property type="match status" value="1"/>
</dbReference>
<dbReference type="GO" id="GO:0006529">
    <property type="term" value="P:asparagine biosynthetic process"/>
    <property type="evidence" value="ECO:0007669"/>
    <property type="project" value="UniProtKB-KW"/>
</dbReference>
<reference evidence="6 7" key="1">
    <citation type="submission" date="2019-01" db="EMBL/GenBank/DDBJ databases">
        <title>Ktedonosporobacter rubrisoli SCAWS-G2.</title>
        <authorList>
            <person name="Huang Y."/>
            <person name="Yan B."/>
        </authorList>
    </citation>
    <scope>NUCLEOTIDE SEQUENCE [LARGE SCALE GENOMIC DNA]</scope>
    <source>
        <strain evidence="6 7">SCAWS-G2</strain>
    </source>
</reference>
<protein>
    <recommendedName>
        <fullName evidence="2">asparagine synthase (glutamine-hydrolyzing)</fullName>
        <ecNumber evidence="2">6.3.5.4</ecNumber>
    </recommendedName>
</protein>
<gene>
    <name evidence="6" type="ORF">EPA93_06750</name>
</gene>
<accession>A0A4P6JL35</accession>
<dbReference type="OrthoDB" id="9763290at2"/>
<dbReference type="EC" id="6.3.5.4" evidence="2"/>
<dbReference type="PANTHER" id="PTHR43284">
    <property type="entry name" value="ASPARAGINE SYNTHETASE (GLUTAMINE-HYDROLYZING)"/>
    <property type="match status" value="1"/>
</dbReference>
<evidence type="ECO:0000313" key="6">
    <source>
        <dbReference type="EMBL" id="QBD75720.1"/>
    </source>
</evidence>
<dbReference type="InterPro" id="IPR001962">
    <property type="entry name" value="Asn_synthase"/>
</dbReference>
<evidence type="ECO:0000313" key="7">
    <source>
        <dbReference type="Proteomes" id="UP000290365"/>
    </source>
</evidence>
<dbReference type="AlphaFoldDB" id="A0A4P6JL35"/>
<evidence type="ECO:0000256" key="1">
    <source>
        <dbReference type="ARBA" id="ARBA00005187"/>
    </source>
</evidence>
<sequence>MAMREQDTARRLLTFTVADTGSHPDARQAAQLARHLHSEHHFVEITFEDFFQAIPITIAAAEMPLLPASSFYSLCKYISQRVKVALIGEGADEIFGGYPEYVDQNRQLSRIKRNIDHLKAHGYQPGTQVLAIYERLAQAPTFDEYLKRLFEINLKDQLIHDHLEFVDKLAMSASLEYRVPYLDDQLVAFVNTLPLHFKANRALGIHKHILKRTAIEHYGPALLDIALRRKLGIPSSSVNYNNKFRQLCFERLPDNYLRRHELGHYFMSKEQLLLFELFLEIFERYRGILPAGFSMEQFLQERA</sequence>
<dbReference type="InterPro" id="IPR051786">
    <property type="entry name" value="ASN_synthetase/amidase"/>
</dbReference>
<dbReference type="KEGG" id="kbs:EPA93_06750"/>
<dbReference type="InterPro" id="IPR014729">
    <property type="entry name" value="Rossmann-like_a/b/a_fold"/>
</dbReference>